<dbReference type="InterPro" id="IPR053164">
    <property type="entry name" value="IS1016-like_transposase"/>
</dbReference>
<feature type="domain" description="ISXO2-like transposase" evidence="1">
    <location>
        <begin position="2"/>
        <end position="78"/>
    </location>
</feature>
<protein>
    <recommendedName>
        <fullName evidence="1">ISXO2-like transposase domain-containing protein</fullName>
    </recommendedName>
</protein>
<dbReference type="VEuPathDB" id="MicrosporidiaDB:H312_01138"/>
<dbReference type="Proteomes" id="UP000030655">
    <property type="component" value="Unassembled WGS sequence"/>
</dbReference>
<dbReference type="EMBL" id="KK365142">
    <property type="protein sequence ID" value="KCZ81465.1"/>
    <property type="molecule type" value="Genomic_DNA"/>
</dbReference>
<evidence type="ECO:0000313" key="2">
    <source>
        <dbReference type="EMBL" id="KCZ81465.1"/>
    </source>
</evidence>
<sequence>MKIVENKSRNILGREIIANVNPGTKIFTDQWPSYISFFGDQNIYSHNFVNHSLNFVDPVDGTHTQTIESLWSEFKRFKRKYGYSKQRLIY</sequence>
<dbReference type="HOGENOM" id="CLU_044348_6_5_1"/>
<name>A0A059F2P7_9MICR</name>
<dbReference type="AlphaFoldDB" id="A0A059F2P7"/>
<dbReference type="Pfam" id="PF12762">
    <property type="entry name" value="DDE_Tnp_IS1595"/>
    <property type="match status" value="1"/>
</dbReference>
<dbReference type="OrthoDB" id="2191639at2759"/>
<evidence type="ECO:0000259" key="1">
    <source>
        <dbReference type="Pfam" id="PF12762"/>
    </source>
</evidence>
<dbReference type="PANTHER" id="PTHR47163:SF2">
    <property type="entry name" value="SI:DKEY-17M8.2"/>
    <property type="match status" value="1"/>
</dbReference>
<accession>A0A059F2P7</accession>
<gene>
    <name evidence="2" type="ORF">H312_01138</name>
</gene>
<dbReference type="InterPro" id="IPR024445">
    <property type="entry name" value="Tnp_ISXO2-like"/>
</dbReference>
<evidence type="ECO:0000313" key="3">
    <source>
        <dbReference type="Proteomes" id="UP000030655"/>
    </source>
</evidence>
<dbReference type="PANTHER" id="PTHR47163">
    <property type="entry name" value="DDE_TNP_IS1595 DOMAIN-CONTAINING PROTEIN"/>
    <property type="match status" value="1"/>
</dbReference>
<keyword evidence="3" id="KW-1185">Reference proteome</keyword>
<reference evidence="3" key="1">
    <citation type="submission" date="2013-02" db="EMBL/GenBank/DDBJ databases">
        <authorList>
            <consortium name="The Broad Institute Genome Sequencing Platform"/>
            <person name="Cuomo C."/>
            <person name="Becnel J."/>
            <person name="Sanscrainte N."/>
            <person name="Walker B."/>
            <person name="Young S.K."/>
            <person name="Zeng Q."/>
            <person name="Gargeya S."/>
            <person name="Fitzgerald M."/>
            <person name="Haas B."/>
            <person name="Abouelleil A."/>
            <person name="Alvarado L."/>
            <person name="Arachchi H.M."/>
            <person name="Berlin A.M."/>
            <person name="Chapman S.B."/>
            <person name="Dewar J."/>
            <person name="Goldberg J."/>
            <person name="Griggs A."/>
            <person name="Gujja S."/>
            <person name="Hansen M."/>
            <person name="Howarth C."/>
            <person name="Imamovic A."/>
            <person name="Larimer J."/>
            <person name="McCowan C."/>
            <person name="Murphy C."/>
            <person name="Neiman D."/>
            <person name="Pearson M."/>
            <person name="Priest M."/>
            <person name="Roberts A."/>
            <person name="Saif S."/>
            <person name="Shea T."/>
            <person name="Sisk P."/>
            <person name="Sykes S."/>
            <person name="Wortman J."/>
            <person name="Nusbaum C."/>
            <person name="Birren B."/>
        </authorList>
    </citation>
    <scope>NUCLEOTIDE SEQUENCE [LARGE SCALE GENOMIC DNA]</scope>
    <source>
        <strain evidence="3">PRA339</strain>
    </source>
</reference>
<reference evidence="2 3" key="2">
    <citation type="submission" date="2014-03" db="EMBL/GenBank/DDBJ databases">
        <title>The Genome Sequence of Anncaliia algerae insect isolate PRA339.</title>
        <authorList>
            <consortium name="The Broad Institute Genome Sequencing Platform"/>
            <consortium name="The Broad Institute Genome Sequencing Center for Infectious Disease"/>
            <person name="Cuomo C."/>
            <person name="Becnel J."/>
            <person name="Sanscrainte N."/>
            <person name="Walker B."/>
            <person name="Young S.K."/>
            <person name="Zeng Q."/>
            <person name="Gargeya S."/>
            <person name="Fitzgerald M."/>
            <person name="Haas B."/>
            <person name="Abouelleil A."/>
            <person name="Alvarado L."/>
            <person name="Arachchi H.M."/>
            <person name="Berlin A.M."/>
            <person name="Chapman S.B."/>
            <person name="Dewar J."/>
            <person name="Goldberg J."/>
            <person name="Griggs A."/>
            <person name="Gujja S."/>
            <person name="Hansen M."/>
            <person name="Howarth C."/>
            <person name="Imamovic A."/>
            <person name="Larimer J."/>
            <person name="McCowan C."/>
            <person name="Murphy C."/>
            <person name="Neiman D."/>
            <person name="Pearson M."/>
            <person name="Priest M."/>
            <person name="Roberts A."/>
            <person name="Saif S."/>
            <person name="Shea T."/>
            <person name="Sisk P."/>
            <person name="Sykes S."/>
            <person name="Wortman J."/>
            <person name="Nusbaum C."/>
            <person name="Birren B."/>
        </authorList>
    </citation>
    <scope>NUCLEOTIDE SEQUENCE [LARGE SCALE GENOMIC DNA]</scope>
    <source>
        <strain evidence="2 3">PRA339</strain>
    </source>
</reference>
<proteinExistence type="predicted"/>
<organism evidence="2 3">
    <name type="scientific">Anncaliia algerae PRA339</name>
    <dbReference type="NCBI Taxonomy" id="1288291"/>
    <lineage>
        <taxon>Eukaryota</taxon>
        <taxon>Fungi</taxon>
        <taxon>Fungi incertae sedis</taxon>
        <taxon>Microsporidia</taxon>
        <taxon>Tubulinosematoidea</taxon>
        <taxon>Tubulinosematidae</taxon>
        <taxon>Anncaliia</taxon>
    </lineage>
</organism>